<evidence type="ECO:0000313" key="1">
    <source>
        <dbReference type="EMBL" id="GCC19147.1"/>
    </source>
</evidence>
<sequence>MLIRTVQDSFQMFKIREGIKDEGITTAMKRGSNIRTFEKSTKNNDWRSADWHDDIYEFTNFWALCNA</sequence>
<reference evidence="1 2" key="1">
    <citation type="journal article" date="2018" name="Nat. Ecol. Evol.">
        <title>Shark genomes provide insights into elasmobranch evolution and the origin of vertebrates.</title>
        <authorList>
            <person name="Hara Y"/>
            <person name="Yamaguchi K"/>
            <person name="Onimaru K"/>
            <person name="Kadota M"/>
            <person name="Koyanagi M"/>
            <person name="Keeley SD"/>
            <person name="Tatsumi K"/>
            <person name="Tanaka K"/>
            <person name="Motone F"/>
            <person name="Kageyama Y"/>
            <person name="Nozu R"/>
            <person name="Adachi N"/>
            <person name="Nishimura O"/>
            <person name="Nakagawa R"/>
            <person name="Tanegashima C"/>
            <person name="Kiyatake I"/>
            <person name="Matsumoto R"/>
            <person name="Murakumo K"/>
            <person name="Nishida K"/>
            <person name="Terakita A"/>
            <person name="Kuratani S"/>
            <person name="Sato K"/>
            <person name="Hyodo S Kuraku.S."/>
        </authorList>
    </citation>
    <scope>NUCLEOTIDE SEQUENCE [LARGE SCALE GENOMIC DNA]</scope>
</reference>
<dbReference type="Proteomes" id="UP000287033">
    <property type="component" value="Unassembled WGS sequence"/>
</dbReference>
<keyword evidence="2" id="KW-1185">Reference proteome</keyword>
<name>A0A401RLT4_CHIPU</name>
<proteinExistence type="predicted"/>
<protein>
    <submittedName>
        <fullName evidence="1">Uncharacterized protein</fullName>
    </submittedName>
</protein>
<comment type="caution">
    <text evidence="1">The sequence shown here is derived from an EMBL/GenBank/DDBJ whole genome shotgun (WGS) entry which is preliminary data.</text>
</comment>
<organism evidence="1 2">
    <name type="scientific">Chiloscyllium punctatum</name>
    <name type="common">Brownbanded bambooshark</name>
    <name type="synonym">Hemiscyllium punctatum</name>
    <dbReference type="NCBI Taxonomy" id="137246"/>
    <lineage>
        <taxon>Eukaryota</taxon>
        <taxon>Metazoa</taxon>
        <taxon>Chordata</taxon>
        <taxon>Craniata</taxon>
        <taxon>Vertebrata</taxon>
        <taxon>Chondrichthyes</taxon>
        <taxon>Elasmobranchii</taxon>
        <taxon>Galeomorphii</taxon>
        <taxon>Galeoidea</taxon>
        <taxon>Orectolobiformes</taxon>
        <taxon>Hemiscylliidae</taxon>
        <taxon>Chiloscyllium</taxon>
    </lineage>
</organism>
<gene>
    <name evidence="1" type="ORF">chiPu_0018234</name>
</gene>
<dbReference type="AlphaFoldDB" id="A0A401RLT4"/>
<dbReference type="EMBL" id="BEZZ01001509">
    <property type="protein sequence ID" value="GCC19147.1"/>
    <property type="molecule type" value="Genomic_DNA"/>
</dbReference>
<evidence type="ECO:0000313" key="2">
    <source>
        <dbReference type="Proteomes" id="UP000287033"/>
    </source>
</evidence>
<accession>A0A401RLT4</accession>